<organism evidence="4 5">
    <name type="scientific">Batrachochytrium salamandrivorans</name>
    <dbReference type="NCBI Taxonomy" id="1357716"/>
    <lineage>
        <taxon>Eukaryota</taxon>
        <taxon>Fungi</taxon>
        <taxon>Fungi incertae sedis</taxon>
        <taxon>Chytridiomycota</taxon>
        <taxon>Chytridiomycota incertae sedis</taxon>
        <taxon>Chytridiomycetes</taxon>
        <taxon>Rhizophydiales</taxon>
        <taxon>Rhizophydiales incertae sedis</taxon>
        <taxon>Batrachochytrium</taxon>
    </lineage>
</organism>
<dbReference type="PANTHER" id="PTHR23077">
    <property type="entry name" value="AAA-FAMILY ATPASE"/>
    <property type="match status" value="1"/>
</dbReference>
<feature type="domain" description="AAA+ ATPase" evidence="3">
    <location>
        <begin position="304"/>
        <end position="440"/>
    </location>
</feature>
<accession>A0ABQ8FA18</accession>
<keyword evidence="5" id="KW-1185">Reference proteome</keyword>
<name>A0ABQ8FA18_9FUNG</name>
<dbReference type="EMBL" id="JAFCIX010000330">
    <property type="protein sequence ID" value="KAH6594706.1"/>
    <property type="molecule type" value="Genomic_DNA"/>
</dbReference>
<dbReference type="Pfam" id="PF00004">
    <property type="entry name" value="AAA"/>
    <property type="match status" value="1"/>
</dbReference>
<evidence type="ECO:0000313" key="5">
    <source>
        <dbReference type="Proteomes" id="UP001648503"/>
    </source>
</evidence>
<evidence type="ECO:0000256" key="2">
    <source>
        <dbReference type="ARBA" id="ARBA00022840"/>
    </source>
</evidence>
<dbReference type="SUPFAM" id="SSF52540">
    <property type="entry name" value="P-loop containing nucleoside triphosphate hydrolases"/>
    <property type="match status" value="1"/>
</dbReference>
<comment type="caution">
    <text evidence="4">The sequence shown here is derived from an EMBL/GenBank/DDBJ whole genome shotgun (WGS) entry which is preliminary data.</text>
</comment>
<dbReference type="Gene3D" id="1.10.8.60">
    <property type="match status" value="1"/>
</dbReference>
<keyword evidence="1" id="KW-0547">Nucleotide-binding</keyword>
<gene>
    <name evidence="4" type="ORF">BASA50_006382</name>
</gene>
<keyword evidence="2" id="KW-0067">ATP-binding</keyword>
<evidence type="ECO:0000259" key="3">
    <source>
        <dbReference type="SMART" id="SM00382"/>
    </source>
</evidence>
<protein>
    <recommendedName>
        <fullName evidence="3">AAA+ ATPase domain-containing protein</fullName>
    </recommendedName>
</protein>
<sequence>MASVDSISLIDPWVRIDKIMTSVCIQHVTEKNTSVVALIGPSGKTTAVRDTASKLNMKFIRLDLTSAMLEAPQDIHRWILVKFHQALLAPTGAAVIIKDFPAWVPAKDARLEFFGAICMGAHLLRESTKPVALFVEAESVSAMASVHQSALEMVHETIVFTKPKYTKTTPEGLFYQEFAAMGVQATLSDGVVLPPDICHSFSRSWKMVLAQRTIGAAAKRTGLLGCLASPHKQDDSILVLQEDVDKALQSMGAGKMLGRQGLNSQKSVSWSDIGGYEDVKARLDESVVWFYKNPAAFQRLGIRPPRGVLLYGPPGTGKTLIAHAVAKDSGSDFIVLSLPELVHGHVGDSEKALAGAFREARKRAPCVMFLDEIDALFQKRDSGGDLNTKLVAQIAIELDSMAWNDSSVVFLAATNHAEIMDPVLVRSGRFDRLIFVGAPSYSDRLAILQLLTKEITIDSTVDLAAIAKVTEGKTGAYLRELVQYAWQFATVGPAIPVSDNLCLGQEHLIRALKALSADVKGGQDSTSMD</sequence>
<dbReference type="InterPro" id="IPR050168">
    <property type="entry name" value="AAA_ATPase_domain"/>
</dbReference>
<dbReference type="InterPro" id="IPR003593">
    <property type="entry name" value="AAA+_ATPase"/>
</dbReference>
<evidence type="ECO:0000256" key="1">
    <source>
        <dbReference type="ARBA" id="ARBA00022741"/>
    </source>
</evidence>
<dbReference type="PANTHER" id="PTHR23077:SF27">
    <property type="entry name" value="ATPASE FAMILY GENE 2 PROTEIN HOMOLOG A"/>
    <property type="match status" value="1"/>
</dbReference>
<reference evidence="4 5" key="1">
    <citation type="submission" date="2021-02" db="EMBL/GenBank/DDBJ databases">
        <title>Variation within the Batrachochytrium salamandrivorans European outbreak.</title>
        <authorList>
            <person name="Kelly M."/>
            <person name="Pasmans F."/>
            <person name="Shea T.P."/>
            <person name="Munoz J.F."/>
            <person name="Carranza S."/>
            <person name="Cuomo C.A."/>
            <person name="Martel A."/>
        </authorList>
    </citation>
    <scope>NUCLEOTIDE SEQUENCE [LARGE SCALE GENOMIC DNA]</scope>
    <source>
        <strain evidence="4 5">AMFP18/2</strain>
    </source>
</reference>
<dbReference type="InterPro" id="IPR027417">
    <property type="entry name" value="P-loop_NTPase"/>
</dbReference>
<dbReference type="InterPro" id="IPR003959">
    <property type="entry name" value="ATPase_AAA_core"/>
</dbReference>
<dbReference type="Proteomes" id="UP001648503">
    <property type="component" value="Unassembled WGS sequence"/>
</dbReference>
<dbReference type="Gene3D" id="3.40.50.300">
    <property type="entry name" value="P-loop containing nucleotide triphosphate hydrolases"/>
    <property type="match status" value="1"/>
</dbReference>
<evidence type="ECO:0000313" key="4">
    <source>
        <dbReference type="EMBL" id="KAH6594706.1"/>
    </source>
</evidence>
<proteinExistence type="predicted"/>
<dbReference type="SMART" id="SM00382">
    <property type="entry name" value="AAA"/>
    <property type="match status" value="1"/>
</dbReference>